<evidence type="ECO:0000313" key="10">
    <source>
        <dbReference type="WBParaSite" id="ACRNAN_scaffold2224.g17776.t1"/>
    </source>
</evidence>
<evidence type="ECO:0000256" key="2">
    <source>
        <dbReference type="ARBA" id="ARBA00022737"/>
    </source>
</evidence>
<keyword evidence="1 5" id="KW-0479">Metal-binding</keyword>
<keyword evidence="9" id="KW-1185">Reference proteome</keyword>
<dbReference type="WBParaSite" id="ACRNAN_scaffold2224.g17776.t1">
    <property type="protein sequence ID" value="ACRNAN_scaffold2224.g17776.t1"/>
    <property type="gene ID" value="ACRNAN_scaffold2224.g17776"/>
</dbReference>
<dbReference type="Gene3D" id="2.10.110.10">
    <property type="entry name" value="Cysteine Rich Protein"/>
    <property type="match status" value="3"/>
</dbReference>
<dbReference type="PANTHER" id="PTHR24211">
    <property type="entry name" value="LIM DOMAIN-CONTAINING PROTEIN"/>
    <property type="match status" value="1"/>
</dbReference>
<dbReference type="CDD" id="cd09341">
    <property type="entry name" value="LIM2_Testin_like"/>
    <property type="match status" value="1"/>
</dbReference>
<evidence type="ECO:0000259" key="7">
    <source>
        <dbReference type="PROSITE" id="PS50023"/>
    </source>
</evidence>
<dbReference type="SUPFAM" id="SSF57716">
    <property type="entry name" value="Glucocorticoid receptor-like (DNA-binding domain)"/>
    <property type="match status" value="2"/>
</dbReference>
<dbReference type="Pfam" id="PF00412">
    <property type="entry name" value="LIM"/>
    <property type="match status" value="3"/>
</dbReference>
<sequence>MVDTAPSCPINPNLFKFENKPKQALSHEIGAGSLCLKCDCPGLDLHFWRKICKICTCRLDDHDVILPNELDHGDLVFRKLFGGNEKFGTYANPNISQSCSSPVTNGLGQQLQKIQISNKNNSTSNSPSNNTNGQFSNKTSSTNGHSEQSLQENLMKFHRKSSQDSNSSSSTTTTVTTSNFVITNGSSKSSKNSSSIYEKNRSVSEYTWVPSGSQTLVEKYMLQLPETERPIAGTEGAQLRRQRLAHQLPYHDCDPEAAKSLLTEEDKQQHKNFVEYVKENAVGIGELMECSRYNIEKRCASTQADTPIHIAESMTCKTCTQTIKTGDIGIVTDHGKPNEAWHPNCFKCETCEQLLVDLLYFFKDGQYHCGRHFGEQLFPRCSGCDELIFAKEYTFAEEKSWHVDHFCCFGCDKHLAGHRYIVKEDRPYCFDCYMDKFARTCHACNNKIAPFDIRVSHKDFHWHAHGKCFKCKICEKPLANQKFLIKNEEIFCSIDCKNKFETRMG</sequence>
<organism evidence="9 10">
    <name type="scientific">Acrobeloides nanus</name>
    <dbReference type="NCBI Taxonomy" id="290746"/>
    <lineage>
        <taxon>Eukaryota</taxon>
        <taxon>Metazoa</taxon>
        <taxon>Ecdysozoa</taxon>
        <taxon>Nematoda</taxon>
        <taxon>Chromadorea</taxon>
        <taxon>Rhabditida</taxon>
        <taxon>Tylenchina</taxon>
        <taxon>Cephalobomorpha</taxon>
        <taxon>Cephaloboidea</taxon>
        <taxon>Cephalobidae</taxon>
        <taxon>Acrobeloides</taxon>
    </lineage>
</organism>
<evidence type="ECO:0000259" key="8">
    <source>
        <dbReference type="PROSITE" id="PS51303"/>
    </source>
</evidence>
<dbReference type="InterPro" id="IPR001781">
    <property type="entry name" value="Znf_LIM"/>
</dbReference>
<feature type="domain" description="PET" evidence="8">
    <location>
        <begin position="187"/>
        <end position="294"/>
    </location>
</feature>
<dbReference type="PROSITE" id="PS50023">
    <property type="entry name" value="LIM_DOMAIN_2"/>
    <property type="match status" value="2"/>
</dbReference>
<dbReference type="Pfam" id="PF06297">
    <property type="entry name" value="PET"/>
    <property type="match status" value="1"/>
</dbReference>
<dbReference type="FunFam" id="2.10.110.10:FF:000005">
    <property type="entry name" value="Testin isoform 1"/>
    <property type="match status" value="1"/>
</dbReference>
<feature type="domain" description="LIM zinc-binding" evidence="7">
    <location>
        <begin position="379"/>
        <end position="439"/>
    </location>
</feature>
<feature type="compositionally biased region" description="Low complexity" evidence="6">
    <location>
        <begin position="118"/>
        <end position="132"/>
    </location>
</feature>
<reference evidence="10" key="1">
    <citation type="submission" date="2022-11" db="UniProtKB">
        <authorList>
            <consortium name="WormBaseParasite"/>
        </authorList>
    </citation>
    <scope>IDENTIFICATION</scope>
</reference>
<protein>
    <submittedName>
        <fullName evidence="10">Uncharacterized protein</fullName>
    </submittedName>
</protein>
<evidence type="ECO:0000256" key="1">
    <source>
        <dbReference type="ARBA" id="ARBA00022723"/>
    </source>
</evidence>
<feature type="domain" description="LIM zinc-binding" evidence="7">
    <location>
        <begin position="314"/>
        <end position="377"/>
    </location>
</feature>
<dbReference type="PANTHER" id="PTHR24211:SF22">
    <property type="entry name" value="TESTIN"/>
    <property type="match status" value="1"/>
</dbReference>
<feature type="compositionally biased region" description="Polar residues" evidence="6">
    <location>
        <begin position="133"/>
        <end position="149"/>
    </location>
</feature>
<evidence type="ECO:0000256" key="5">
    <source>
        <dbReference type="PROSITE-ProRule" id="PRU00125"/>
    </source>
</evidence>
<evidence type="ECO:0000256" key="3">
    <source>
        <dbReference type="ARBA" id="ARBA00022833"/>
    </source>
</evidence>
<evidence type="ECO:0000256" key="4">
    <source>
        <dbReference type="ARBA" id="ARBA00023038"/>
    </source>
</evidence>
<evidence type="ECO:0000313" key="9">
    <source>
        <dbReference type="Proteomes" id="UP000887540"/>
    </source>
</evidence>
<keyword evidence="4 5" id="KW-0440">LIM domain</keyword>
<dbReference type="CDD" id="cd09340">
    <property type="entry name" value="LIM1_Testin_like"/>
    <property type="match status" value="1"/>
</dbReference>
<accession>A0A914DAH4</accession>
<proteinExistence type="predicted"/>
<dbReference type="AlphaFoldDB" id="A0A914DAH4"/>
<dbReference type="PROSITE" id="PS51303">
    <property type="entry name" value="PET"/>
    <property type="match status" value="1"/>
</dbReference>
<evidence type="ECO:0000256" key="6">
    <source>
        <dbReference type="SAM" id="MobiDB-lite"/>
    </source>
</evidence>
<name>A0A914DAH4_9BILA</name>
<feature type="region of interest" description="Disordered" evidence="6">
    <location>
        <begin position="118"/>
        <end position="149"/>
    </location>
</feature>
<dbReference type="InterPro" id="IPR010442">
    <property type="entry name" value="PET_domain"/>
</dbReference>
<dbReference type="GO" id="GO:0008270">
    <property type="term" value="F:zinc ion binding"/>
    <property type="evidence" value="ECO:0007669"/>
    <property type="project" value="InterPro"/>
</dbReference>
<dbReference type="InterPro" id="IPR047120">
    <property type="entry name" value="Pk/Esn/Tes"/>
</dbReference>
<keyword evidence="2" id="KW-0677">Repeat</keyword>
<dbReference type="Proteomes" id="UP000887540">
    <property type="component" value="Unplaced"/>
</dbReference>
<dbReference type="PROSITE" id="PS00478">
    <property type="entry name" value="LIM_DOMAIN_1"/>
    <property type="match status" value="1"/>
</dbReference>
<dbReference type="SMART" id="SM00132">
    <property type="entry name" value="LIM"/>
    <property type="match status" value="3"/>
</dbReference>
<keyword evidence="3 5" id="KW-0862">Zinc</keyword>